<gene>
    <name evidence="3" type="ORF">AVDCRST_MAG73-1086</name>
</gene>
<dbReference type="InterPro" id="IPR025566">
    <property type="entry name" value="DUF4331"/>
</dbReference>
<keyword evidence="2" id="KW-0472">Membrane</keyword>
<feature type="non-terminal residue" evidence="3">
    <location>
        <position position="516"/>
    </location>
</feature>
<sequence>MRPHGLGSLTGTRGTQTRSFAVLAMLLAVLTAVSSVFGLGAQRSGASSHREAPIISQDPAADNTDVYAFVSPDAPATVTLIANYYPFQDPAGGPNFYRFGDDVLYDIHIDADADAVADLTYRFEFSTDVQNPDTFLYNTGPIDSLDDEDWNVRQFYSITEIRGDDEDQLEVEGVVPPVNIGPASTPDYDDLATDAIVDAGDGLLAFAGQRDDPFFVDLGGIFDLLTIRQPPGNAGGGVDDLACTNVQTIAIQVPIEDLTADGSAPSDPEDASAVIGVWATASRFSTTIIDTDGSRSGSGDPVQVSRLGMPLVNEVVVPLGAKDLWNGSVPEDDAQFLEGVTDPELPGLLNALYGIDVPEGDRDDLVQVFLTGVPGLNQPPDVVPSEMIRLNVAIPPADAPDPLGVLAGDTAGFPNGRRLADDVVDIELRVVAGVLAGDEFAGAPNNQLGDGVDANDVEFLDEFPYVAPPRSGFDAQAPGCDGLQDAATPPPSTPDTDETEAPTGDPTDEPTTAPTE</sequence>
<accession>A0A6J4TW94</accession>
<protein>
    <recommendedName>
        <fullName evidence="4">DUF4331 domain-containing protein</fullName>
    </recommendedName>
</protein>
<feature type="region of interest" description="Disordered" evidence="1">
    <location>
        <begin position="468"/>
        <end position="516"/>
    </location>
</feature>
<keyword evidence="2" id="KW-1133">Transmembrane helix</keyword>
<dbReference type="EMBL" id="CADCWE010000066">
    <property type="protein sequence ID" value="CAA9532528.1"/>
    <property type="molecule type" value="Genomic_DNA"/>
</dbReference>
<reference evidence="3" key="1">
    <citation type="submission" date="2020-02" db="EMBL/GenBank/DDBJ databases">
        <authorList>
            <person name="Meier V. D."/>
        </authorList>
    </citation>
    <scope>NUCLEOTIDE SEQUENCE</scope>
    <source>
        <strain evidence="3">AVDCRST_MAG73</strain>
    </source>
</reference>
<feature type="transmembrane region" description="Helical" evidence="2">
    <location>
        <begin position="20"/>
        <end position="41"/>
    </location>
</feature>
<evidence type="ECO:0000256" key="2">
    <source>
        <dbReference type="SAM" id="Phobius"/>
    </source>
</evidence>
<evidence type="ECO:0000313" key="3">
    <source>
        <dbReference type="EMBL" id="CAA9532528.1"/>
    </source>
</evidence>
<feature type="compositionally biased region" description="Low complexity" evidence="1">
    <location>
        <begin position="501"/>
        <end position="516"/>
    </location>
</feature>
<evidence type="ECO:0000256" key="1">
    <source>
        <dbReference type="SAM" id="MobiDB-lite"/>
    </source>
</evidence>
<keyword evidence="2" id="KW-0812">Transmembrane</keyword>
<name>A0A6J4TW94_9BACT</name>
<dbReference type="AlphaFoldDB" id="A0A6J4TW94"/>
<evidence type="ECO:0008006" key="4">
    <source>
        <dbReference type="Google" id="ProtNLM"/>
    </source>
</evidence>
<dbReference type="Pfam" id="PF14224">
    <property type="entry name" value="DUF4331"/>
    <property type="match status" value="1"/>
</dbReference>
<proteinExistence type="predicted"/>
<organism evidence="3">
    <name type="scientific">uncultured Thermomicrobiales bacterium</name>
    <dbReference type="NCBI Taxonomy" id="1645740"/>
    <lineage>
        <taxon>Bacteria</taxon>
        <taxon>Pseudomonadati</taxon>
        <taxon>Thermomicrobiota</taxon>
        <taxon>Thermomicrobia</taxon>
        <taxon>Thermomicrobiales</taxon>
        <taxon>environmental samples</taxon>
    </lineage>
</organism>